<dbReference type="STRING" id="49547.MBCUR_11060"/>
<name>A0A166AN67_9EURY</name>
<dbReference type="OrthoDB" id="82602at2157"/>
<dbReference type="PATRIC" id="fig|49547.3.peg.1181"/>
<evidence type="ECO:0000313" key="1">
    <source>
        <dbReference type="EMBL" id="KZX12254.1"/>
    </source>
</evidence>
<reference evidence="1 2" key="1">
    <citation type="submission" date="2016-04" db="EMBL/GenBank/DDBJ databases">
        <title>Genome sequence of Methanobrevibacter curvatus DSM 11111.</title>
        <authorList>
            <person name="Poehlein A."/>
            <person name="Seedorf H."/>
            <person name="Daniel R."/>
        </authorList>
    </citation>
    <scope>NUCLEOTIDE SEQUENCE [LARGE SCALE GENOMIC DNA]</scope>
    <source>
        <strain evidence="1 2">DSM 11111</strain>
    </source>
</reference>
<dbReference type="EMBL" id="LWMV01000170">
    <property type="protein sequence ID" value="KZX12254.1"/>
    <property type="molecule type" value="Genomic_DNA"/>
</dbReference>
<evidence type="ECO:0000313" key="2">
    <source>
        <dbReference type="Proteomes" id="UP000077245"/>
    </source>
</evidence>
<proteinExistence type="predicted"/>
<dbReference type="RefSeq" id="WP_067091304.1">
    <property type="nucleotide sequence ID" value="NZ_LWMV01000170.1"/>
</dbReference>
<keyword evidence="2" id="KW-1185">Reference proteome</keyword>
<protein>
    <submittedName>
        <fullName evidence="1">Uncharacterized protein</fullName>
    </submittedName>
</protein>
<accession>A0A166AN67</accession>
<dbReference type="Proteomes" id="UP000077245">
    <property type="component" value="Unassembled WGS sequence"/>
</dbReference>
<gene>
    <name evidence="1" type="ORF">MBCUR_11060</name>
</gene>
<organism evidence="1 2">
    <name type="scientific">Methanobrevibacter curvatus</name>
    <dbReference type="NCBI Taxonomy" id="49547"/>
    <lineage>
        <taxon>Archaea</taxon>
        <taxon>Methanobacteriati</taxon>
        <taxon>Methanobacteriota</taxon>
        <taxon>Methanomada group</taxon>
        <taxon>Methanobacteria</taxon>
        <taxon>Methanobacteriales</taxon>
        <taxon>Methanobacteriaceae</taxon>
        <taxon>Methanobrevibacter</taxon>
    </lineage>
</organism>
<sequence length="88" mass="10347">MKSGLTNTIKIGQYDIYARESPRGWAIIIMPTNIRIDTFHGYPHIHFSQKGKKHEIKIENFDTALKIIDNHIYKNITINKKRLLEELL</sequence>
<comment type="caution">
    <text evidence="1">The sequence shown here is derived from an EMBL/GenBank/DDBJ whole genome shotgun (WGS) entry which is preliminary data.</text>
</comment>
<dbReference type="AlphaFoldDB" id="A0A166AN67"/>